<dbReference type="Proteomes" id="UP000285777">
    <property type="component" value="Unassembled WGS sequence"/>
</dbReference>
<gene>
    <name evidence="1" type="ORF">DW150_08150</name>
</gene>
<dbReference type="Pfam" id="PF19268">
    <property type="entry name" value="CIS_TMP"/>
    <property type="match status" value="2"/>
</dbReference>
<organism evidence="1 2">
    <name type="scientific">Phocaeicola vulgatus</name>
    <name type="common">Bacteroides vulgatus</name>
    <dbReference type="NCBI Taxonomy" id="821"/>
    <lineage>
        <taxon>Bacteria</taxon>
        <taxon>Pseudomonadati</taxon>
        <taxon>Bacteroidota</taxon>
        <taxon>Bacteroidia</taxon>
        <taxon>Bacteroidales</taxon>
        <taxon>Bacteroidaceae</taxon>
        <taxon>Phocaeicola</taxon>
    </lineage>
</organism>
<evidence type="ECO:0000313" key="2">
    <source>
        <dbReference type="Proteomes" id="UP000285777"/>
    </source>
</evidence>
<name>A0A415BT47_PHOVU</name>
<protein>
    <submittedName>
        <fullName evidence="1">Uncharacterized protein</fullName>
    </submittedName>
</protein>
<evidence type="ECO:0000313" key="1">
    <source>
        <dbReference type="EMBL" id="RHI92165.1"/>
    </source>
</evidence>
<proteinExistence type="predicted"/>
<dbReference type="RefSeq" id="WP_118290614.1">
    <property type="nucleotide sequence ID" value="NZ_QRLF01000011.1"/>
</dbReference>
<sequence>MIRIDHISFEFASPDEKFAHGLYAEWECFCRDCFEQAVEECCAAYDREKVLYEIGRLDLDLGTIPEEDFYREFPRRLKEELLRALPPLQTHTPGDSEKSAVSRRDNLLFFLRYGFPKPEWAGGAFDPSEETGWLLAQPATIHALFITRAAQLCLEQEYILRRLLWQTDNEEMYFKIYVAALMEPSAGLRDKHRFLVQIMEERPEIPVRFVHEAGNDGELQGMAALLDSPTVRRLIHTETREHAEVDLPPYWHYLYEWLIRYYPFNGLAIFGGKSEFVRHLHHRLLAFIRKRNGSPYLSKRELTLDFLLEVFGPVYYREVLNAIYGLQPRNADGTPMYDGYFNRELYRVFMELSLLELPAGLIEDTGGKKETGGDNTAYLKMPADTKELTVLLKGYTRSDAGKRILMEKVARQQPGLLLEWIRKEVLKDETLFSLLSDLTDERLLNRLLAVLSFTALETVEKVRESLGKQSEKIAWLKGITESRRQSALYRSIWTWTGNGHYRLSEKESLHELLATVYRETTGNRKVPDMEIEEAYATIQSDTLTRSAFGQTDKKKLAAFLREEGRSIADKRTLLLMTVRQQPEMLLDLIRSEASKDDAFLSLLSELADDRILNRLLAALSFTALETVEKVRGYLKKQSKEIARLKGITESRWQSAFRKAVLRWMADANMGRPATLQTLLSVIYREATGSVEGENAVEEPAEELDKMENLSDFIDKDRPEMEIVSRLQKTLSDTALPKTVRQRAAAAFWEAYREDYAQATVLLQAEQLLAEVIRLTGSSVKEEIIRHQTIQVFGTERATTLLPLFIRLMAHETELPRVRATGDEPLAARLLYWLATRSQGRILTTAEIIRSLFAVLWGESELPAVIKRISEITATEEDTYETEALAVLLEEAGNNGETARMSAFQEWNHRKENLSDTVQTLFEKGWNTAEKLADWLENTELTAEYKRELLQTAVTERPREWAALLHNTVPTEKTFDTLTGYLSAAVVLQGMAKINFYQASVLSRLTERMERNADAFPFPATTGVTLSFALQKALLHYMQKPDTLERTLTEKEIIEKFLSLLYIIYKGKTDPNYREDTEWKQLVAGAIPVSEQQVSAGQEQEEQEVAEILSGQELSGVALQDAVQSLVERQPEKLLDWLENDADSKEILRIAEGTNIPILERWVAYLTTVAGFVNAASFLRLMTWLLHFPSGRRSTATLATVLFTWIKETDWKRQTLRQMETYFFSRLYADGSVKDLPLPVENLARTDLPETLRQRLRQHFLRFRPKELLSYIRRSAAERSLPLTRWTEWLDSGDWTSLAASLSLSAAELLRQVTEVLHWDEQAQRQAWGICLTTGNKEEEWAYNSPEENIRSFVQAAISMQGQDEAEVEAIVRRIEEELHLQKETIPDTDDTPEFFPVGNAGLCLFSPWLVRLFGMLGYLDEERKKLKDTASRVRAVFLLQYLVYGEEREYREPELYFNRLLAGLSRHVPLPKRLPLTEEEKQTADSMVTGVKANWPQLKGTSVRGFRQSFIARNGMLERQEERWLLTVEKKTHDILLESVPWSFRQIRLPWLKKYIQVVWNEKQEFD</sequence>
<accession>A0A415BT47</accession>
<dbReference type="EMBL" id="QRLF01000011">
    <property type="protein sequence ID" value="RHI92165.1"/>
    <property type="molecule type" value="Genomic_DNA"/>
</dbReference>
<dbReference type="InterPro" id="IPR045538">
    <property type="entry name" value="CIS_TMP"/>
</dbReference>
<reference evidence="1 2" key="1">
    <citation type="submission" date="2018-08" db="EMBL/GenBank/DDBJ databases">
        <title>A genome reference for cultivated species of the human gut microbiota.</title>
        <authorList>
            <person name="Zou Y."/>
            <person name="Xue W."/>
            <person name="Luo G."/>
        </authorList>
    </citation>
    <scope>NUCLEOTIDE SEQUENCE [LARGE SCALE GENOMIC DNA]</scope>
    <source>
        <strain evidence="1 2">AM13-21</strain>
    </source>
</reference>
<comment type="caution">
    <text evidence="1">The sequence shown here is derived from an EMBL/GenBank/DDBJ whole genome shotgun (WGS) entry which is preliminary data.</text>
</comment>